<evidence type="ECO:0000256" key="1">
    <source>
        <dbReference type="ARBA" id="ARBA00009995"/>
    </source>
</evidence>
<keyword evidence="3" id="KW-0808">Transferase</keyword>
<dbReference type="CDD" id="cd03784">
    <property type="entry name" value="GT1_Gtf-like"/>
    <property type="match status" value="1"/>
</dbReference>
<dbReference type="AlphaFoldDB" id="A0A2I0KD80"/>
<evidence type="ECO:0000256" key="3">
    <source>
        <dbReference type="ARBA" id="ARBA00022679"/>
    </source>
</evidence>
<dbReference type="GO" id="GO:0080044">
    <property type="term" value="F:quercetin 7-O-glucosyltransferase activity"/>
    <property type="evidence" value="ECO:0007669"/>
    <property type="project" value="TreeGrafter"/>
</dbReference>
<accession>A0A2I0KD80</accession>
<evidence type="ECO:0008006" key="7">
    <source>
        <dbReference type="Google" id="ProtNLM"/>
    </source>
</evidence>
<gene>
    <name evidence="5" type="ORF">CRG98_013147</name>
</gene>
<sequence>MEGVEQRKHRRLVLVPGPFQGHLTPMLQLGTILHSRGFSITIAHTKFNHPHPSSHPDFHFLCIEDRLSKDEVQSRDLVSLVLTLNTKCEQPLREFLAQDRIACVFYDALMYFSESAARPLKIPSVILHTNSAASSLARSFLHQLKALGFIPLQESMLQDPVPQLQPLRFKDLPISHFGRLEDHLQLISLAGDIRTSSALVWNTLECLEESPLAQLREDYRVPIFSLGPLNKLAPAGSSSSSTGLLEEDNACISWLDKQCRNSVIYISLGSIASIDDRQLMEMAWGLANSGQPFLWVVRPNLVRGSEWSGFESLSKGFKEIVEERGCIVKWAPQRRVLSHGSVGGFWSHCGWNSTLESICEGVPMICQPCFGDQRVNARYLTSVWKVGYELGDGENDRRSVEKAIRELMVGTQGEEMRQRMSKLKDKVEVSIQEGGSSYGSLESLIRDLNGLDPGLLLLNLGDGDCTLNLPMNLPELRSTLCYVSFLSSFSVSLWPLIWSTRLSSSSTFTSSFFSPGRSTLNTCASGGLLPVDPAVDECSILPEGIREARGEGGGRARERKVLEGVPDIE</sequence>
<keyword evidence="6" id="KW-1185">Reference proteome</keyword>
<evidence type="ECO:0000313" key="5">
    <source>
        <dbReference type="EMBL" id="PKI66491.1"/>
    </source>
</evidence>
<dbReference type="Proteomes" id="UP000233551">
    <property type="component" value="Unassembled WGS sequence"/>
</dbReference>
<evidence type="ECO:0000313" key="6">
    <source>
        <dbReference type="Proteomes" id="UP000233551"/>
    </source>
</evidence>
<proteinExistence type="inferred from homology"/>
<dbReference type="PANTHER" id="PTHR11926">
    <property type="entry name" value="GLUCOSYL/GLUCURONOSYL TRANSFERASES"/>
    <property type="match status" value="1"/>
</dbReference>
<dbReference type="InterPro" id="IPR002213">
    <property type="entry name" value="UDP_glucos_trans"/>
</dbReference>
<organism evidence="5 6">
    <name type="scientific">Punica granatum</name>
    <name type="common">Pomegranate</name>
    <dbReference type="NCBI Taxonomy" id="22663"/>
    <lineage>
        <taxon>Eukaryota</taxon>
        <taxon>Viridiplantae</taxon>
        <taxon>Streptophyta</taxon>
        <taxon>Embryophyta</taxon>
        <taxon>Tracheophyta</taxon>
        <taxon>Spermatophyta</taxon>
        <taxon>Magnoliopsida</taxon>
        <taxon>eudicotyledons</taxon>
        <taxon>Gunneridae</taxon>
        <taxon>Pentapetalae</taxon>
        <taxon>rosids</taxon>
        <taxon>malvids</taxon>
        <taxon>Myrtales</taxon>
        <taxon>Lythraceae</taxon>
        <taxon>Punica</taxon>
    </lineage>
</organism>
<protein>
    <recommendedName>
        <fullName evidence="7">UDP-glucose iridoid glucosyltransferase-like</fullName>
    </recommendedName>
</protein>
<dbReference type="SUPFAM" id="SSF53756">
    <property type="entry name" value="UDP-Glycosyltransferase/glycogen phosphorylase"/>
    <property type="match status" value="1"/>
</dbReference>
<dbReference type="Pfam" id="PF00201">
    <property type="entry name" value="UDPGT"/>
    <property type="match status" value="1"/>
</dbReference>
<dbReference type="EMBL" id="PGOL01000674">
    <property type="protein sequence ID" value="PKI66491.1"/>
    <property type="molecule type" value="Genomic_DNA"/>
</dbReference>
<comment type="similarity">
    <text evidence="1">Belongs to the UDP-glycosyltransferase family.</text>
</comment>
<dbReference type="FunFam" id="3.40.50.2000:FF:000060">
    <property type="entry name" value="Glycosyltransferase"/>
    <property type="match status" value="1"/>
</dbReference>
<dbReference type="Gene3D" id="3.40.50.2000">
    <property type="entry name" value="Glycogen Phosphorylase B"/>
    <property type="match status" value="2"/>
</dbReference>
<evidence type="ECO:0000256" key="2">
    <source>
        <dbReference type="ARBA" id="ARBA00022676"/>
    </source>
</evidence>
<dbReference type="PANTHER" id="PTHR11926:SF1494">
    <property type="entry name" value="FLAVONOL 3-O-GLUCOSYLTRANSFERASE UGT76E12-RELATED"/>
    <property type="match status" value="1"/>
</dbReference>
<reference evidence="5 6" key="1">
    <citation type="submission" date="2017-11" db="EMBL/GenBank/DDBJ databases">
        <title>De-novo sequencing of pomegranate (Punica granatum L.) genome.</title>
        <authorList>
            <person name="Akparov Z."/>
            <person name="Amiraslanov A."/>
            <person name="Hajiyeva S."/>
            <person name="Abbasov M."/>
            <person name="Kaur K."/>
            <person name="Hamwieh A."/>
            <person name="Solovyev V."/>
            <person name="Salamov A."/>
            <person name="Braich B."/>
            <person name="Kosarev P."/>
            <person name="Mahmoud A."/>
            <person name="Hajiyev E."/>
            <person name="Babayeva S."/>
            <person name="Izzatullayeva V."/>
            <person name="Mammadov A."/>
            <person name="Mammadov A."/>
            <person name="Sharifova S."/>
            <person name="Ojaghi J."/>
            <person name="Eynullazada K."/>
            <person name="Bayramov B."/>
            <person name="Abdulazimova A."/>
            <person name="Shahmuradov I."/>
        </authorList>
    </citation>
    <scope>NUCLEOTIDE SEQUENCE [LARGE SCALE GENOMIC DNA]</scope>
    <source>
        <strain evidence="6">cv. AG2017</strain>
        <tissue evidence="5">Leaf</tissue>
    </source>
</reference>
<keyword evidence="2" id="KW-0328">Glycosyltransferase</keyword>
<dbReference type="GO" id="GO:0080043">
    <property type="term" value="F:quercetin 3-O-glucosyltransferase activity"/>
    <property type="evidence" value="ECO:0007669"/>
    <property type="project" value="TreeGrafter"/>
</dbReference>
<feature type="compositionally biased region" description="Basic and acidic residues" evidence="4">
    <location>
        <begin position="549"/>
        <end position="562"/>
    </location>
</feature>
<dbReference type="FunFam" id="3.40.50.2000:FF:000120">
    <property type="entry name" value="UDP-glycosyltransferase 76C1"/>
    <property type="match status" value="1"/>
</dbReference>
<feature type="region of interest" description="Disordered" evidence="4">
    <location>
        <begin position="549"/>
        <end position="569"/>
    </location>
</feature>
<comment type="caution">
    <text evidence="5">The sequence shown here is derived from an EMBL/GenBank/DDBJ whole genome shotgun (WGS) entry which is preliminary data.</text>
</comment>
<evidence type="ECO:0000256" key="4">
    <source>
        <dbReference type="SAM" id="MobiDB-lite"/>
    </source>
</evidence>
<name>A0A2I0KD80_PUNGR</name>